<keyword evidence="1" id="KW-0472">Membrane</keyword>
<keyword evidence="1" id="KW-0812">Transmembrane</keyword>
<dbReference type="EMBL" id="CVTF01000131">
    <property type="protein sequence ID" value="CRZ00349.1"/>
    <property type="molecule type" value="Genomic_DNA"/>
</dbReference>
<sequence>MLSFFDCNLTANLLQPQTKIRIRKKNGNKDSKYRLKDFQTVLRIFGLVCTYSGGLLVFAQGTNRVKKTLKSRKDVDFGVFLHPEKLRQLFHETAPECAVFCLKLTRLGNF</sequence>
<evidence type="ECO:0000256" key="1">
    <source>
        <dbReference type="SAM" id="Phobius"/>
    </source>
</evidence>
<evidence type="ECO:0000313" key="2">
    <source>
        <dbReference type="EMBL" id="CRZ00349.1"/>
    </source>
</evidence>
<evidence type="ECO:0000313" key="3">
    <source>
        <dbReference type="Proteomes" id="UP000182715"/>
    </source>
</evidence>
<organism evidence="2 3">
    <name type="scientific">Neisseria meningitidis serogroup B</name>
    <dbReference type="NCBI Taxonomy" id="491"/>
    <lineage>
        <taxon>Bacteria</taxon>
        <taxon>Pseudomonadati</taxon>
        <taxon>Pseudomonadota</taxon>
        <taxon>Betaproteobacteria</taxon>
        <taxon>Neisseriales</taxon>
        <taxon>Neisseriaceae</taxon>
        <taxon>Neisseria</taxon>
    </lineage>
</organism>
<proteinExistence type="predicted"/>
<keyword evidence="1" id="KW-1133">Transmembrane helix</keyword>
<protein>
    <submittedName>
        <fullName evidence="2">Uncharacterized protein</fullName>
    </submittedName>
</protein>
<accession>A0A0H5QEI2</accession>
<feature type="transmembrane region" description="Helical" evidence="1">
    <location>
        <begin position="40"/>
        <end position="59"/>
    </location>
</feature>
<name>A0A0H5QEI2_NEIMI</name>
<dbReference type="AlphaFoldDB" id="A0A0H5QEI2"/>
<dbReference type="Proteomes" id="UP000182715">
    <property type="component" value="Unassembled WGS sequence"/>
</dbReference>
<reference evidence="2 3" key="1">
    <citation type="submission" date="2014-11" db="EMBL/GenBank/DDBJ databases">
        <authorList>
            <person name="Diene M.Seydina."/>
        </authorList>
    </citation>
    <scope>NUCLEOTIDE SEQUENCE [LARGE SCALE GENOMIC DNA]</scope>
    <source>
        <strain evidence="2 3">Neisseria meningitidis CHUV</strain>
    </source>
</reference>